<accession>A0ABW9TGJ3</accession>
<gene>
    <name evidence="1" type="ORF">BBL17_017770</name>
</gene>
<name>A0ABW9TGJ3_AGRVI</name>
<protein>
    <submittedName>
        <fullName evidence="1">Uncharacterized protein</fullName>
    </submittedName>
</protein>
<proteinExistence type="predicted"/>
<evidence type="ECO:0000313" key="2">
    <source>
        <dbReference type="Proteomes" id="UP000179454"/>
    </source>
</evidence>
<dbReference type="EMBL" id="MBFE02000012">
    <property type="protein sequence ID" value="MUO43631.1"/>
    <property type="molecule type" value="Genomic_DNA"/>
</dbReference>
<comment type="caution">
    <text evidence="1">The sequence shown here is derived from an EMBL/GenBank/DDBJ whole genome shotgun (WGS) entry which is preliminary data.</text>
</comment>
<organism evidence="1 2">
    <name type="scientific">Agrobacterium vitis</name>
    <name type="common">Rhizobium vitis</name>
    <dbReference type="NCBI Taxonomy" id="373"/>
    <lineage>
        <taxon>Bacteria</taxon>
        <taxon>Pseudomonadati</taxon>
        <taxon>Pseudomonadota</taxon>
        <taxon>Alphaproteobacteria</taxon>
        <taxon>Hyphomicrobiales</taxon>
        <taxon>Rhizobiaceae</taxon>
        <taxon>Rhizobium/Agrobacterium group</taxon>
        <taxon>Agrobacterium</taxon>
    </lineage>
</organism>
<sequence length="59" mass="6346">MIPILLSLIRPIDPDIDNDQPVPAAGDDDGMLDLFDILGLCGLIDRFDLRTLVRAGGAL</sequence>
<keyword evidence="2" id="KW-1185">Reference proteome</keyword>
<dbReference type="Proteomes" id="UP000179454">
    <property type="component" value="Unassembled WGS sequence"/>
</dbReference>
<evidence type="ECO:0000313" key="1">
    <source>
        <dbReference type="EMBL" id="MUO43631.1"/>
    </source>
</evidence>
<reference evidence="1" key="1">
    <citation type="submission" date="2019-11" db="EMBL/GenBank/DDBJ databases">
        <title>Whole-genome sequencing of Allorhizobium vitis.</title>
        <authorList>
            <person name="Gan H.M."/>
            <person name="Savka M.A."/>
        </authorList>
    </citation>
    <scope>NUCLEOTIDE SEQUENCE [LARGE SCALE GENOMIC DNA]</scope>
    <source>
        <strain evidence="1">T1/7</strain>
    </source>
</reference>